<comment type="caution">
    <text evidence="3">The sequence shown here is derived from an EMBL/GenBank/DDBJ whole genome shotgun (WGS) entry which is preliminary data.</text>
</comment>
<dbReference type="RefSeq" id="WP_100673486.1">
    <property type="nucleotide sequence ID" value="NZ_NJGD01000011.1"/>
</dbReference>
<organism evidence="3 4">
    <name type="scientific">Rhizobium meliloti</name>
    <name type="common">Ensifer meliloti</name>
    <name type="synonym">Sinorhizobium meliloti</name>
    <dbReference type="NCBI Taxonomy" id="382"/>
    <lineage>
        <taxon>Bacteria</taxon>
        <taxon>Pseudomonadati</taxon>
        <taxon>Pseudomonadota</taxon>
        <taxon>Alphaproteobacteria</taxon>
        <taxon>Hyphomicrobiales</taxon>
        <taxon>Rhizobiaceae</taxon>
        <taxon>Sinorhizobium/Ensifer group</taxon>
        <taxon>Sinorhizobium</taxon>
    </lineage>
</organism>
<proteinExistence type="predicted"/>
<sequence>MSKLSRIRTAAVALSAVLGASVPASAEFDYYEGIDINQRIIDGQREPINKFLLKRRGAVQRPDPGATGTIDTREQRPTKQPETVVQP</sequence>
<feature type="chain" id="PRO_5014473469" evidence="2">
    <location>
        <begin position="27"/>
        <end position="87"/>
    </location>
</feature>
<protein>
    <submittedName>
        <fullName evidence="3">Uncharacterized protein</fullName>
    </submittedName>
</protein>
<evidence type="ECO:0000256" key="1">
    <source>
        <dbReference type="SAM" id="MobiDB-lite"/>
    </source>
</evidence>
<reference evidence="3 4" key="1">
    <citation type="submission" date="2017-06" db="EMBL/GenBank/DDBJ databases">
        <title>Ensifer strains isolated from leguminous trees and herbs display diverse denitrification phenotypes with some acting as strong N2O sinks.</title>
        <authorList>
            <person name="Woliy K."/>
            <person name="Mania D."/>
            <person name="Bakken L.R."/>
            <person name="Frostegard A."/>
        </authorList>
    </citation>
    <scope>NUCLEOTIDE SEQUENCE [LARGE SCALE GENOMIC DNA]</scope>
    <source>
        <strain evidence="3 4">AC50a</strain>
    </source>
</reference>
<dbReference type="AlphaFoldDB" id="A0A2J0YY25"/>
<evidence type="ECO:0000256" key="2">
    <source>
        <dbReference type="SAM" id="SignalP"/>
    </source>
</evidence>
<feature type="region of interest" description="Disordered" evidence="1">
    <location>
        <begin position="56"/>
        <end position="87"/>
    </location>
</feature>
<name>A0A2J0YY25_RHIML</name>
<accession>A0A2J0YY25</accession>
<feature type="signal peptide" evidence="2">
    <location>
        <begin position="1"/>
        <end position="26"/>
    </location>
</feature>
<gene>
    <name evidence="3" type="ORF">CEJ86_22440</name>
</gene>
<dbReference type="EMBL" id="NJGD01000011">
    <property type="protein sequence ID" value="PJR13158.1"/>
    <property type="molecule type" value="Genomic_DNA"/>
</dbReference>
<keyword evidence="2" id="KW-0732">Signal</keyword>
<evidence type="ECO:0000313" key="4">
    <source>
        <dbReference type="Proteomes" id="UP000231987"/>
    </source>
</evidence>
<dbReference type="Proteomes" id="UP000231987">
    <property type="component" value="Unassembled WGS sequence"/>
</dbReference>
<evidence type="ECO:0000313" key="3">
    <source>
        <dbReference type="EMBL" id="PJR13158.1"/>
    </source>
</evidence>